<dbReference type="Pfam" id="PF20148">
    <property type="entry name" value="DUF6531"/>
    <property type="match status" value="1"/>
</dbReference>
<dbReference type="NCBIfam" id="NF033679">
    <property type="entry name" value="DNRLRE_dom"/>
    <property type="match status" value="1"/>
</dbReference>
<gene>
    <name evidence="6" type="ORF">GGR02_000557</name>
</gene>
<comment type="caution">
    <text evidence="6">The sequence shown here is derived from an EMBL/GenBank/DDBJ whole genome shotgun (WGS) entry which is preliminary data.</text>
</comment>
<dbReference type="PANTHER" id="PTHR32305:SF15">
    <property type="entry name" value="PROTEIN RHSA-RELATED"/>
    <property type="match status" value="1"/>
</dbReference>
<feature type="signal peptide" evidence="3">
    <location>
        <begin position="1"/>
        <end position="29"/>
    </location>
</feature>
<evidence type="ECO:0000259" key="4">
    <source>
        <dbReference type="Pfam" id="PF20148"/>
    </source>
</evidence>
<dbReference type="Gene3D" id="2.180.10.10">
    <property type="entry name" value="RHS repeat-associated core"/>
    <property type="match status" value="2"/>
</dbReference>
<feature type="domain" description="Teneurin-like YD-shell" evidence="5">
    <location>
        <begin position="608"/>
        <end position="759"/>
    </location>
</feature>
<dbReference type="InterPro" id="IPR008979">
    <property type="entry name" value="Galactose-bd-like_sf"/>
</dbReference>
<dbReference type="Proteomes" id="UP000559598">
    <property type="component" value="Unassembled WGS sequence"/>
</dbReference>
<protein>
    <submittedName>
        <fullName evidence="6">RHS repeat-associated protein</fullName>
    </submittedName>
</protein>
<dbReference type="Pfam" id="PF05593">
    <property type="entry name" value="RHS_repeat"/>
    <property type="match status" value="2"/>
</dbReference>
<dbReference type="SUPFAM" id="SSF49785">
    <property type="entry name" value="Galactose-binding domain-like"/>
    <property type="match status" value="1"/>
</dbReference>
<evidence type="ECO:0000313" key="6">
    <source>
        <dbReference type="EMBL" id="MBB4072797.1"/>
    </source>
</evidence>
<reference evidence="6 7" key="1">
    <citation type="submission" date="2020-08" db="EMBL/GenBank/DDBJ databases">
        <title>Genomic Encyclopedia of Type Strains, Phase IV (KMG-IV): sequencing the most valuable type-strain genomes for metagenomic binning, comparative biology and taxonomic classification.</title>
        <authorList>
            <person name="Goeker M."/>
        </authorList>
    </citation>
    <scope>NUCLEOTIDE SEQUENCE [LARGE SCALE GENOMIC DNA]</scope>
    <source>
        <strain evidence="6 7">DSM 17075</strain>
    </source>
</reference>
<sequence length="1956" mass="218978">MKKRKRYSFLSYVLVFTLTISTWTPFVKAEETSPPSVAEPIQSYTGSLPNEVQKEEPSSRDPYPKEKELPSLRTETAKVYENSDGTYTAEVYTEPIHFKKNGQWVDMDNTLVENSQQEFENKANQFKVKFPKKPKQNRQARLFTYEIAGHNITVELSDDDAPAAKQFKGIKDIAGTFQKERVQYKQLYPGVTFDYALDGTKVKENIILDSYEGNHRFAFHIKAQGLKAEKKSSGMIEFTDAKTGKFLFYIQRPYMYDSSKEGNVSEQVTQEITPVGDGFILTVTVDESYLTDPKRVYPVVIDPWIDVFEAQDAFVASGTSSNYGNLNYLSVGKDPTLGKTRTYLKWTLPTIPNAKVTGASVGVYQYVPNSSTPAGPSISLHQVTSVFNASIINWSTQPSFDPTPVSTKSETKAGYNYFAVSDLVKGWYDGTKPNYGVVLKTDDAQEATAAQKLFHSTEWSSSDGSPYGKPKLVISYRSKKLLGITDYWTYTPDLFNGEGTAVVNVMNGNMVYDIPILSLPGRTDAFHLKMVYNSRSDFEDVYGYRWTFSAQRKLIPNSDKTIVEYIDENGTHYHFNKQQYDTGTAYSAPEGTFFALNSTADGGYTLKEPDETLYYFDSQGRNTKIVDEKGNTILYTFNGTTNQITKISERYGSETTGRDLSLVYDPTTGRLQKITDFRGTETTFTYDSLNGHYRLRTITYAANRPERKTITFEYNDQQQLISITDGNGNKGKFEYDDLNRVWKIIDPRSDTIFAELTYPSVNETIFKDANGNQTYYKSNIDQDLATVNVVEIIEDYQGANPSTTKYEWKNNKITKVIEPNKDTGVANGPTTSSDYDDKGNLTNSVAPDGEAVTNHYDSKSNLTDSTTSAGLSEQNVYDSVSNLLFSTDPLGMTDYFTYDRYGNTVSSVTSSSLAVNPVVNSSFESVGTNNLPTSWTIRTGSEYSISTDHVFGTQSAKITLTGTEGARYYYQDVPISTPLADKTYTISGYIKTTNVTGSGARIRIYFKDSSNQYIKDNSGNTIVYGSPYVTGTRDWMPISHTFTAPSNTAYIHIECIFTGAGTAYFDGIQLDQGAIVTEYASNENVSMEAGSGTTLDNWTLNAFGTGDGRTTEQAKAGQYSVKITGLSSASRYVGQQVSVSGKKGDPLTLSGWAYVKNPNTTGTFALQLTFTYTDGTTGTFTIPFDKTLTDQWQFVKKTFRAAKDFSQAKIYGLYNNQSGTVYFDNMKLEERASTSTTTYSADGNFVTAETDEWNQTTSYGYDANGNETSVTTPAGRNTTYTYTYLDQLKSVTMVDPSGQQSITTQYTYDTQGNLKTRTDPKNNVTTFDYNEINLLKFQQDPLGKFIKYDYDPNGNVKSVEQGKGPTVVLAKREFKYDSKHQLTEKWVNSQKVASYTYDYAGNVTSIDANGQTYSFTYDTYSRLKTSQEPSGYQLQNNYVTDSNSSSNGLRSSYVETTGGHSYTTTFGYDVLQHLTSIQVPTGQTTEFYYNEKGLPIRTSLKNSANTSSFHVYSSYDDGGRLTAQRVIGGDALDLTYRYDADGNIVTYFDGVNTHTFTYDFANRLKSWTYQGNTVPYDYDAAGNLKNPHGKTLTFNAANEVEGFTYDDAGNLLQDDRYQYTWDGEGRLLSVKDVNGNTIASFTYRPDGLRETKTVNGVTYHYHCDGTNLIRITDDSGQTVWAFTWANGKPNTVTNQNGDTFYYVTNYRGDVVRIVDENGATVANYSYDPWGKVLSVSENTAVAGQPLGYAGYYYDKETKLYYLQARYYDPETGRFISRDPDPGDQDDPITQNAYTYANNNPVMNVDPDGHWAVDAMWLIMDTAAFASNPSLSGAAWIAADLASFADPTGVASTVAHEGRAIKRARTAVIYLRKNIDTGAVYVGRAKSWERFLKRQREHGRKGGRYVYKVLQRTRPGRQARRYEQKWINRLGGPERYGGWLENSRHEISPKKWGKYSI</sequence>
<accession>A0A840DRH1</accession>
<proteinExistence type="predicted"/>
<dbReference type="NCBIfam" id="TIGR01643">
    <property type="entry name" value="YD_repeat_2x"/>
    <property type="match status" value="3"/>
</dbReference>
<dbReference type="Pfam" id="PF25023">
    <property type="entry name" value="TEN_YD-shell"/>
    <property type="match status" value="2"/>
</dbReference>
<dbReference type="InterPro" id="IPR056823">
    <property type="entry name" value="TEN-like_YD-shell"/>
</dbReference>
<feature type="domain" description="DUF6531" evidence="4">
    <location>
        <begin position="503"/>
        <end position="575"/>
    </location>
</feature>
<dbReference type="InterPro" id="IPR031325">
    <property type="entry name" value="RHS_repeat"/>
</dbReference>
<dbReference type="InterPro" id="IPR045351">
    <property type="entry name" value="DUF6531"/>
</dbReference>
<name>A0A840DRH1_9BACL</name>
<feature type="region of interest" description="Disordered" evidence="2">
    <location>
        <begin position="31"/>
        <end position="70"/>
    </location>
</feature>
<evidence type="ECO:0000256" key="2">
    <source>
        <dbReference type="SAM" id="MobiDB-lite"/>
    </source>
</evidence>
<feature type="compositionally biased region" description="Basic and acidic residues" evidence="2">
    <location>
        <begin position="52"/>
        <end position="70"/>
    </location>
</feature>
<dbReference type="Gene3D" id="2.60.120.260">
    <property type="entry name" value="Galactose-binding domain-like"/>
    <property type="match status" value="2"/>
</dbReference>
<evidence type="ECO:0000259" key="5">
    <source>
        <dbReference type="Pfam" id="PF25023"/>
    </source>
</evidence>
<keyword evidence="3" id="KW-0732">Signal</keyword>
<dbReference type="InterPro" id="IPR006530">
    <property type="entry name" value="YD"/>
</dbReference>
<dbReference type="EMBL" id="JACIDE010000003">
    <property type="protein sequence ID" value="MBB4072797.1"/>
    <property type="molecule type" value="Genomic_DNA"/>
</dbReference>
<evidence type="ECO:0000256" key="1">
    <source>
        <dbReference type="ARBA" id="ARBA00022737"/>
    </source>
</evidence>
<feature type="region of interest" description="Disordered" evidence="2">
    <location>
        <begin position="819"/>
        <end position="867"/>
    </location>
</feature>
<evidence type="ECO:0000313" key="7">
    <source>
        <dbReference type="Proteomes" id="UP000559598"/>
    </source>
</evidence>
<dbReference type="InterPro" id="IPR050708">
    <property type="entry name" value="T6SS_VgrG/RHS"/>
</dbReference>
<keyword evidence="1" id="KW-0677">Repeat</keyword>
<dbReference type="PANTHER" id="PTHR32305">
    <property type="match status" value="1"/>
</dbReference>
<evidence type="ECO:0000256" key="3">
    <source>
        <dbReference type="SAM" id="SignalP"/>
    </source>
</evidence>
<feature type="domain" description="Teneurin-like YD-shell" evidence="5">
    <location>
        <begin position="1508"/>
        <end position="1801"/>
    </location>
</feature>
<organism evidence="6 7">
    <name type="scientific">Anoxybacteroides voinovskiense</name>
    <dbReference type="NCBI Taxonomy" id="230470"/>
    <lineage>
        <taxon>Bacteria</taxon>
        <taxon>Bacillati</taxon>
        <taxon>Bacillota</taxon>
        <taxon>Bacilli</taxon>
        <taxon>Bacillales</taxon>
        <taxon>Anoxybacillaceae</taxon>
        <taxon>Anoxybacteroides</taxon>
    </lineage>
</organism>
<keyword evidence="7" id="KW-1185">Reference proteome</keyword>
<dbReference type="RefSeq" id="WP_183183218.1">
    <property type="nucleotide sequence ID" value="NZ_BMNP01000007.1"/>
</dbReference>
<dbReference type="InterPro" id="IPR022385">
    <property type="entry name" value="Rhs_assc_core"/>
</dbReference>
<dbReference type="NCBIfam" id="TIGR03696">
    <property type="entry name" value="Rhs_assc_core"/>
    <property type="match status" value="1"/>
</dbReference>
<feature type="chain" id="PRO_5032791361" evidence="3">
    <location>
        <begin position="30"/>
        <end position="1956"/>
    </location>
</feature>